<dbReference type="AlphaFoldDB" id="A0AAI9UVX4"/>
<reference evidence="1" key="1">
    <citation type="submission" date="2016-11" db="EMBL/GenBank/DDBJ databases">
        <title>The genome sequence of Colletotrichum cuscutae.</title>
        <authorList>
            <person name="Baroncelli R."/>
        </authorList>
    </citation>
    <scope>NUCLEOTIDE SEQUENCE</scope>
    <source>
        <strain evidence="1">IMI 304802</strain>
    </source>
</reference>
<name>A0AAI9UVX4_9PEZI</name>
<sequence length="429" mass="46962">MTTCNGCTCTLRSGQRVKVAPVWHLCKAAGGLKIALTSLASRLKCVTPKGDDSESTDVQACPVLRRFVGWVHLLVAVFGDGFVLPHDSADEQAVTIAMYVLDKNEGTTKVLNQSTGGRGAITTTGWGRQDRNNARRCDNEAIELELPTCAPNTLRHRTEAGEGSLCGLTFFWRASVEMIDGSRLNIQRLQSIGALEEGSATPQSQMENVISTRAKTTIGRLSFDLGPSLYCYGYRQTVFDKPRETSRGFGGTAPAEKQVTVLCKASQPHLEAMLQTQMAYLSATPARLSCCGKVAVSRSWSPDELGRKKWAGASQRKKYGWAIEFRLIGTQRCNHTCLIWSKVCLSTSARQGRRRHDVGGIERPAACEEADSTMGGRMNWRGTVFGCQEKDSNDIEGKLIVLEKLRPTFDFGEEQETPITPVICTPDGT</sequence>
<evidence type="ECO:0000313" key="2">
    <source>
        <dbReference type="Proteomes" id="UP001239213"/>
    </source>
</evidence>
<keyword evidence="2" id="KW-1185">Reference proteome</keyword>
<accession>A0AAI9UVX4</accession>
<dbReference type="Proteomes" id="UP001239213">
    <property type="component" value="Unassembled WGS sequence"/>
</dbReference>
<comment type="caution">
    <text evidence="1">The sequence shown here is derived from an EMBL/GenBank/DDBJ whole genome shotgun (WGS) entry which is preliminary data.</text>
</comment>
<gene>
    <name evidence="1" type="ORF">CCUS01_07892</name>
</gene>
<proteinExistence type="predicted"/>
<evidence type="ECO:0000313" key="1">
    <source>
        <dbReference type="EMBL" id="KAK1464645.1"/>
    </source>
</evidence>
<dbReference type="EMBL" id="MPDP01000264">
    <property type="protein sequence ID" value="KAK1464645.1"/>
    <property type="molecule type" value="Genomic_DNA"/>
</dbReference>
<organism evidence="1 2">
    <name type="scientific">Colletotrichum cuscutae</name>
    <dbReference type="NCBI Taxonomy" id="1209917"/>
    <lineage>
        <taxon>Eukaryota</taxon>
        <taxon>Fungi</taxon>
        <taxon>Dikarya</taxon>
        <taxon>Ascomycota</taxon>
        <taxon>Pezizomycotina</taxon>
        <taxon>Sordariomycetes</taxon>
        <taxon>Hypocreomycetidae</taxon>
        <taxon>Glomerellales</taxon>
        <taxon>Glomerellaceae</taxon>
        <taxon>Colletotrichum</taxon>
        <taxon>Colletotrichum acutatum species complex</taxon>
    </lineage>
</organism>
<protein>
    <submittedName>
        <fullName evidence="1">Uncharacterized protein</fullName>
    </submittedName>
</protein>